<dbReference type="EMBL" id="CAACYJ010000012">
    <property type="protein sequence ID" value="VFB18209.1"/>
    <property type="molecule type" value="Genomic_DNA"/>
</dbReference>
<reference evidence="3 4" key="1">
    <citation type="submission" date="2019-02" db="EMBL/GenBank/DDBJ databases">
        <authorList>
            <consortium name="Pathogen Informatics"/>
        </authorList>
    </citation>
    <scope>NUCLEOTIDE SEQUENCE [LARGE SCALE GENOMIC DNA]</scope>
    <source>
        <strain evidence="3 4">3012STDY7103891</strain>
    </source>
</reference>
<name>A0A267AVU3_PSEFR</name>
<dbReference type="GeneID" id="89542141"/>
<protein>
    <submittedName>
        <fullName evidence="3">Putative iron uptake protein</fullName>
    </submittedName>
</protein>
<dbReference type="RefSeq" id="WP_095000752.1">
    <property type="nucleotide sequence ID" value="NZ_CAACYJ010000012.1"/>
</dbReference>
<keyword evidence="5" id="KW-1185">Reference proteome</keyword>
<organism evidence="3 4">
    <name type="scientific">Pseudomonas fragi</name>
    <dbReference type="NCBI Taxonomy" id="296"/>
    <lineage>
        <taxon>Bacteria</taxon>
        <taxon>Pseudomonadati</taxon>
        <taxon>Pseudomonadota</taxon>
        <taxon>Gammaproteobacteria</taxon>
        <taxon>Pseudomonadales</taxon>
        <taxon>Pseudomonadaceae</taxon>
        <taxon>Pseudomonas</taxon>
    </lineage>
</organism>
<dbReference type="Proteomes" id="UP001212337">
    <property type="component" value="Unassembled WGS sequence"/>
</dbReference>
<feature type="transmembrane region" description="Helical" evidence="1">
    <location>
        <begin position="50"/>
        <end position="70"/>
    </location>
</feature>
<keyword evidence="1" id="KW-0472">Membrane</keyword>
<proteinExistence type="predicted"/>
<accession>A0A267AVU3</accession>
<evidence type="ECO:0000313" key="2">
    <source>
        <dbReference type="EMBL" id="MDA7024189.1"/>
    </source>
</evidence>
<dbReference type="AlphaFoldDB" id="A0A267AVU3"/>
<sequence length="100" mass="10447">MSDALNPAPQTAYRLAIAARTVLAIFGSYLFAALAAASLSLLLPGPRAQAVLSATMLAFALYCAMAIWAFSAASAIRAWLVALACCVPPALHLLLREVMP</sequence>
<evidence type="ECO:0000313" key="5">
    <source>
        <dbReference type="Proteomes" id="UP001212337"/>
    </source>
</evidence>
<dbReference type="Proteomes" id="UP000330809">
    <property type="component" value="Unassembled WGS sequence"/>
</dbReference>
<evidence type="ECO:0000313" key="3">
    <source>
        <dbReference type="EMBL" id="VFB18209.1"/>
    </source>
</evidence>
<evidence type="ECO:0000313" key="4">
    <source>
        <dbReference type="Proteomes" id="UP000330809"/>
    </source>
</evidence>
<feature type="transmembrane region" description="Helical" evidence="1">
    <location>
        <begin position="12"/>
        <end position="43"/>
    </location>
</feature>
<reference evidence="2 5" key="2">
    <citation type="submission" date="2023-01" db="EMBL/GenBank/DDBJ databases">
        <title>Effects of deletion of Siderophore biosynthase gene in Pseudomonas fragi on quorum sensing and spoliage ability.</title>
        <authorList>
            <person name="Cui F."/>
            <person name="Wang D."/>
            <person name="Liu J."/>
            <person name="Wang Q."/>
            <person name="Li T."/>
            <person name="Li J."/>
        </authorList>
    </citation>
    <scope>NUCLEOTIDE SEQUENCE [LARGE SCALE GENOMIC DNA]</scope>
    <source>
        <strain evidence="2 5">MS-10</strain>
    </source>
</reference>
<evidence type="ECO:0000256" key="1">
    <source>
        <dbReference type="SAM" id="Phobius"/>
    </source>
</evidence>
<keyword evidence="1" id="KW-1133">Transmembrane helix</keyword>
<dbReference type="EMBL" id="JAQJVI010000039">
    <property type="protein sequence ID" value="MDA7024189.1"/>
    <property type="molecule type" value="Genomic_DNA"/>
</dbReference>
<keyword evidence="1" id="KW-0812">Transmembrane</keyword>
<gene>
    <name evidence="3" type="ORF">NCTC10754_00748</name>
    <name evidence="2" type="ORF">PI499_20200</name>
</gene>
<feature type="transmembrane region" description="Helical" evidence="1">
    <location>
        <begin position="76"/>
        <end position="95"/>
    </location>
</feature>